<evidence type="ECO:0000313" key="3">
    <source>
        <dbReference type="Proteomes" id="UP001586593"/>
    </source>
</evidence>
<name>A0ABR3XKS1_9PEZI</name>
<dbReference type="PANTHER" id="PTHR43591">
    <property type="entry name" value="METHYLTRANSFERASE"/>
    <property type="match status" value="1"/>
</dbReference>
<dbReference type="InterPro" id="IPR029063">
    <property type="entry name" value="SAM-dependent_MTases_sf"/>
</dbReference>
<evidence type="ECO:0000256" key="1">
    <source>
        <dbReference type="ARBA" id="ARBA00038158"/>
    </source>
</evidence>
<dbReference type="Pfam" id="PF13489">
    <property type="entry name" value="Methyltransf_23"/>
    <property type="match status" value="1"/>
</dbReference>
<dbReference type="CDD" id="cd02440">
    <property type="entry name" value="AdoMet_MTases"/>
    <property type="match status" value="1"/>
</dbReference>
<reference evidence="2 3" key="1">
    <citation type="journal article" date="2024" name="Commun. Biol.">
        <title>Comparative genomic analysis of thermophilic fungi reveals convergent evolutionary adaptations and gene losses.</title>
        <authorList>
            <person name="Steindorff A.S."/>
            <person name="Aguilar-Pontes M.V."/>
            <person name="Robinson A.J."/>
            <person name="Andreopoulos B."/>
            <person name="LaButti K."/>
            <person name="Kuo A."/>
            <person name="Mondo S."/>
            <person name="Riley R."/>
            <person name="Otillar R."/>
            <person name="Haridas S."/>
            <person name="Lipzen A."/>
            <person name="Grimwood J."/>
            <person name="Schmutz J."/>
            <person name="Clum A."/>
            <person name="Reid I.D."/>
            <person name="Moisan M.C."/>
            <person name="Butler G."/>
            <person name="Nguyen T.T.M."/>
            <person name="Dewar K."/>
            <person name="Conant G."/>
            <person name="Drula E."/>
            <person name="Henrissat B."/>
            <person name="Hansel C."/>
            <person name="Singer S."/>
            <person name="Hutchinson M.I."/>
            <person name="de Vries R.P."/>
            <person name="Natvig D.O."/>
            <person name="Powell A.J."/>
            <person name="Tsang A."/>
            <person name="Grigoriev I.V."/>
        </authorList>
    </citation>
    <scope>NUCLEOTIDE SEQUENCE [LARGE SCALE GENOMIC DNA]</scope>
    <source>
        <strain evidence="2 3">ATCC 24622</strain>
    </source>
</reference>
<comment type="caution">
    <text evidence="2">The sequence shown here is derived from an EMBL/GenBank/DDBJ whole genome shotgun (WGS) entry which is preliminary data.</text>
</comment>
<organism evidence="2 3">
    <name type="scientific">Phialemonium thermophilum</name>
    <dbReference type="NCBI Taxonomy" id="223376"/>
    <lineage>
        <taxon>Eukaryota</taxon>
        <taxon>Fungi</taxon>
        <taxon>Dikarya</taxon>
        <taxon>Ascomycota</taxon>
        <taxon>Pezizomycotina</taxon>
        <taxon>Sordariomycetes</taxon>
        <taxon>Sordariomycetidae</taxon>
        <taxon>Cephalothecales</taxon>
        <taxon>Cephalothecaceae</taxon>
        <taxon>Phialemonium</taxon>
    </lineage>
</organism>
<dbReference type="EMBL" id="JAZHXJ010000080">
    <property type="protein sequence ID" value="KAL1876350.1"/>
    <property type="molecule type" value="Genomic_DNA"/>
</dbReference>
<evidence type="ECO:0008006" key="4">
    <source>
        <dbReference type="Google" id="ProtNLM"/>
    </source>
</evidence>
<gene>
    <name evidence="2" type="ORF">VTK73DRAFT_9529</name>
</gene>
<protein>
    <recommendedName>
        <fullName evidence="4">Methyltransferase domain-containing protein</fullName>
    </recommendedName>
</protein>
<sequence>MQKEDSSSSGALSSFSVDTSDDADLDLEDITRPSSSMSVTSSVYRFVEEFGRTFHGYKQGKYFLPNDEVDLQHAIAKQLFGKLALAPIDQPRQVLDIGTGTGIWAVEFAEENPKSNVLGTDLSPIQPDYVPANCRFEIDDVEDEWAFGQPFDYIHGRYLSPFLRDIPKVLASVFGGLAPGGWAEFQEIAIDLRGVDGSLKGTAARRWNDLLQEGVRRLGRDALAALRYRAWMTDAGFVNVVERRFAVPMSPWAKGRDNKVLGAMQMTNHLEGIEGITLSVFTKGLGWTADQVSEFLVDVKKDLVDRRLHGYVPIIVIYGQKPPAPEAKS</sequence>
<comment type="similarity">
    <text evidence="1">Belongs to the methyltransferase superfamily. LaeA methyltransferase family.</text>
</comment>
<evidence type="ECO:0000313" key="2">
    <source>
        <dbReference type="EMBL" id="KAL1876350.1"/>
    </source>
</evidence>
<dbReference type="Proteomes" id="UP001586593">
    <property type="component" value="Unassembled WGS sequence"/>
</dbReference>
<keyword evidence="3" id="KW-1185">Reference proteome</keyword>
<dbReference type="PANTHER" id="PTHR43591:SF102">
    <property type="entry name" value="S-ADENOSYL-L-METHIONINE-DEPENDENT METHYLTRANSFERASE"/>
    <property type="match status" value="1"/>
</dbReference>
<dbReference type="Gene3D" id="3.40.50.150">
    <property type="entry name" value="Vaccinia Virus protein VP39"/>
    <property type="match status" value="1"/>
</dbReference>
<accession>A0ABR3XKS1</accession>
<proteinExistence type="inferred from homology"/>
<dbReference type="SUPFAM" id="SSF53335">
    <property type="entry name" value="S-adenosyl-L-methionine-dependent methyltransferases"/>
    <property type="match status" value="1"/>
</dbReference>